<accession>A0ABQ7AWZ1</accession>
<keyword evidence="2" id="KW-1133">Transmembrane helix</keyword>
<dbReference type="Proteomes" id="UP000266723">
    <property type="component" value="Unassembled WGS sequence"/>
</dbReference>
<dbReference type="EMBL" id="QGKV02001556">
    <property type="protein sequence ID" value="KAF3518518.1"/>
    <property type="molecule type" value="Genomic_DNA"/>
</dbReference>
<reference evidence="3 4" key="1">
    <citation type="journal article" date="2020" name="BMC Genomics">
        <title>Intraspecific diversification of the crop wild relative Brassica cretica Lam. using demographic model selection.</title>
        <authorList>
            <person name="Kioukis A."/>
            <person name="Michalopoulou V.A."/>
            <person name="Briers L."/>
            <person name="Pirintsos S."/>
            <person name="Studholme D.J."/>
            <person name="Pavlidis P."/>
            <person name="Sarris P.F."/>
        </authorList>
    </citation>
    <scope>NUCLEOTIDE SEQUENCE [LARGE SCALE GENOMIC DNA]</scope>
    <source>
        <strain evidence="4">cv. PFS-1207/04</strain>
    </source>
</reference>
<name>A0ABQ7AWZ1_BRACR</name>
<sequence>MYFSSLTLYDHTLKDLEYNKLRFLYSSAFLYLSLPLMETTVIFSATLIFAEDAKSEYNYRSDDKVTEEFNGPLWEISCPGGSLDSMAFKLCFKDNGKEFFRVFPPSDMGLLIPGKRPSDAGSSRGDASSDGEQFISTPSNPDIIPGIYSDYLELVQHVESECQAWFNANKMVSSSPQELPIEEPQFLSLGNMCMLLAHGPLQLSSLDADGYGWTTCGSFNFWKFQLLGTGNLRRRDAVLYLEVEALQCPMESMLEHSTSQRFRMDCKDLIA</sequence>
<evidence type="ECO:0000313" key="3">
    <source>
        <dbReference type="EMBL" id="KAF3518518.1"/>
    </source>
</evidence>
<feature type="compositionally biased region" description="Low complexity" evidence="1">
    <location>
        <begin position="119"/>
        <end position="131"/>
    </location>
</feature>
<protein>
    <submittedName>
        <fullName evidence="3">Uncharacterized protein</fullName>
    </submittedName>
</protein>
<keyword evidence="2" id="KW-0812">Transmembrane</keyword>
<feature type="region of interest" description="Disordered" evidence="1">
    <location>
        <begin position="114"/>
        <end position="135"/>
    </location>
</feature>
<organism evidence="3 4">
    <name type="scientific">Brassica cretica</name>
    <name type="common">Mustard</name>
    <dbReference type="NCBI Taxonomy" id="69181"/>
    <lineage>
        <taxon>Eukaryota</taxon>
        <taxon>Viridiplantae</taxon>
        <taxon>Streptophyta</taxon>
        <taxon>Embryophyta</taxon>
        <taxon>Tracheophyta</taxon>
        <taxon>Spermatophyta</taxon>
        <taxon>Magnoliopsida</taxon>
        <taxon>eudicotyledons</taxon>
        <taxon>Gunneridae</taxon>
        <taxon>Pentapetalae</taxon>
        <taxon>rosids</taxon>
        <taxon>malvids</taxon>
        <taxon>Brassicales</taxon>
        <taxon>Brassicaceae</taxon>
        <taxon>Brassiceae</taxon>
        <taxon>Brassica</taxon>
    </lineage>
</organism>
<evidence type="ECO:0000256" key="1">
    <source>
        <dbReference type="SAM" id="MobiDB-lite"/>
    </source>
</evidence>
<proteinExistence type="predicted"/>
<keyword evidence="4" id="KW-1185">Reference proteome</keyword>
<comment type="caution">
    <text evidence="3">The sequence shown here is derived from an EMBL/GenBank/DDBJ whole genome shotgun (WGS) entry which is preliminary data.</text>
</comment>
<gene>
    <name evidence="3" type="ORF">DY000_02060920</name>
</gene>
<evidence type="ECO:0000313" key="4">
    <source>
        <dbReference type="Proteomes" id="UP000266723"/>
    </source>
</evidence>
<keyword evidence="2" id="KW-0472">Membrane</keyword>
<feature type="transmembrane region" description="Helical" evidence="2">
    <location>
        <begin position="28"/>
        <end position="50"/>
    </location>
</feature>
<evidence type="ECO:0000256" key="2">
    <source>
        <dbReference type="SAM" id="Phobius"/>
    </source>
</evidence>